<accession>A0A9N8PZD5</accession>
<gene>
    <name evidence="2" type="ORF">CINC_LOCUS5322</name>
</gene>
<dbReference type="OrthoDB" id="10675566at2759"/>
<keyword evidence="3" id="KW-1185">Reference proteome</keyword>
<dbReference type="Proteomes" id="UP001154114">
    <property type="component" value="Chromosome 19"/>
</dbReference>
<dbReference type="AlphaFoldDB" id="A0A9N8PZD5"/>
<organism evidence="2 3">
    <name type="scientific">Chrysodeixis includens</name>
    <name type="common">Soybean looper</name>
    <name type="synonym">Pseudoplusia includens</name>
    <dbReference type="NCBI Taxonomy" id="689277"/>
    <lineage>
        <taxon>Eukaryota</taxon>
        <taxon>Metazoa</taxon>
        <taxon>Ecdysozoa</taxon>
        <taxon>Arthropoda</taxon>
        <taxon>Hexapoda</taxon>
        <taxon>Insecta</taxon>
        <taxon>Pterygota</taxon>
        <taxon>Neoptera</taxon>
        <taxon>Endopterygota</taxon>
        <taxon>Lepidoptera</taxon>
        <taxon>Glossata</taxon>
        <taxon>Ditrysia</taxon>
        <taxon>Noctuoidea</taxon>
        <taxon>Noctuidae</taxon>
        <taxon>Plusiinae</taxon>
        <taxon>Chrysodeixis</taxon>
    </lineage>
</organism>
<reference evidence="2" key="1">
    <citation type="submission" date="2021-12" db="EMBL/GenBank/DDBJ databases">
        <authorList>
            <person name="King R."/>
        </authorList>
    </citation>
    <scope>NUCLEOTIDE SEQUENCE</scope>
</reference>
<evidence type="ECO:0000313" key="2">
    <source>
        <dbReference type="EMBL" id="CAD0203675.1"/>
    </source>
</evidence>
<protein>
    <submittedName>
        <fullName evidence="2">Uncharacterized protein</fullName>
    </submittedName>
</protein>
<sequence length="592" mass="64193">MEATVSRSGRSSVGPKHTARFDDVIRFLSLRAATLRRCCMTMVSMSRLVGGSARTSAASAAARSGRRSHLAAASHCACSARVSSGSGSARRNAFSADVSVLVSHSSGSARSGGGGAAAAASRRPEATPATRYRPCSSRPRASSAASTRRTNAKPASSSAAAGAGARRRRGARAGRLVQRAQPQRAVALAERLQRERRPLALAGHALPAEAPLHRLCARARAAHAHALRAARRFHVDLVVGRERELARALLVRAVVLAPRRRAERLLLHEEQVAGARDPAPRLLGRLLLLVHLAHLHHLLHQRLGLLAHLLEVAPRPLDAQLQVAHARLGVGVHVVRRVVEGPPAEHEAQQRLHQLELLALLHGLQLEHVLQRRLAEVALRHVHRRVRLLEHSLGLLGGERERALLALAELGSLLVELLLPLLDGADVLLAEALERLDDLLVRAPQHAVPLVLDGADERGEVVQRARDDALVLRHGRADARELELLHAGGQRLLRRAQTLGSLHNIFDFFDEAFNLLTGSLQLLFVPLQILTELGAVREALSKLERLQAHAHGHPLALRSLTVTTPCTFTERDPAPASRLPAPHVQALRRFYL</sequence>
<feature type="compositionally biased region" description="Low complexity" evidence="1">
    <location>
        <begin position="133"/>
        <end position="164"/>
    </location>
</feature>
<evidence type="ECO:0000313" key="3">
    <source>
        <dbReference type="Proteomes" id="UP001154114"/>
    </source>
</evidence>
<evidence type="ECO:0000256" key="1">
    <source>
        <dbReference type="SAM" id="MobiDB-lite"/>
    </source>
</evidence>
<feature type="region of interest" description="Disordered" evidence="1">
    <location>
        <begin position="105"/>
        <end position="180"/>
    </location>
</feature>
<name>A0A9N8PZD5_CHRIL</name>
<proteinExistence type="predicted"/>
<dbReference type="EMBL" id="LR824022">
    <property type="protein sequence ID" value="CAD0203675.1"/>
    <property type="molecule type" value="Genomic_DNA"/>
</dbReference>